<evidence type="ECO:0000259" key="1">
    <source>
        <dbReference type="Pfam" id="PF04233"/>
    </source>
</evidence>
<name>A0A6J5MMZ8_9CAUD</name>
<proteinExistence type="predicted"/>
<organism evidence="2">
    <name type="scientific">uncultured Caudovirales phage</name>
    <dbReference type="NCBI Taxonomy" id="2100421"/>
    <lineage>
        <taxon>Viruses</taxon>
        <taxon>Duplodnaviria</taxon>
        <taxon>Heunggongvirae</taxon>
        <taxon>Uroviricota</taxon>
        <taxon>Caudoviricetes</taxon>
        <taxon>Peduoviridae</taxon>
        <taxon>Maltschvirus</taxon>
        <taxon>Maltschvirus maltsch</taxon>
    </lineage>
</organism>
<evidence type="ECO:0000313" key="4">
    <source>
        <dbReference type="EMBL" id="CAB4190696.1"/>
    </source>
</evidence>
<dbReference type="InterPro" id="IPR006528">
    <property type="entry name" value="Phage_head_morphogenesis_dom"/>
</dbReference>
<accession>A0A6J5MMZ8</accession>
<feature type="domain" description="Phage head morphogenesis" evidence="1">
    <location>
        <begin position="130"/>
        <end position="206"/>
    </location>
</feature>
<dbReference type="EMBL" id="LR797505">
    <property type="protein sequence ID" value="CAB4221851.1"/>
    <property type="molecule type" value="Genomic_DNA"/>
</dbReference>
<dbReference type="EMBL" id="LR796996">
    <property type="protein sequence ID" value="CAB4180498.1"/>
    <property type="molecule type" value="Genomic_DNA"/>
</dbReference>
<dbReference type="Pfam" id="PF04233">
    <property type="entry name" value="Phage_Mu_F"/>
    <property type="match status" value="1"/>
</dbReference>
<sequence length="217" mass="23903">MQREAKLAALLSRVGANQRRELEKLLGNPPDIRNVPETWWDDSQKEIEEVLIALLLLTFAASAFAHGLDKVRAAARAEAWATRTGARIAKEMVRNTRTGLRVSLRGIVVGGKPVRLADLRQVTVRWLGPARWSNVATTETTRAQHFGSEYGVEETVGLSKDDYWVTSGDAKVCPVCAPLNGTTRPVWSRKFPGGPPEPHVNCRCYISYVGAAVKASR</sequence>
<gene>
    <name evidence="3" type="ORF">UFOVP1045_38</name>
    <name evidence="4" type="ORF">UFOVP1194_92</name>
    <name evidence="5" type="ORF">UFOVP1641_88</name>
    <name evidence="2" type="ORF">UFOVP466_91</name>
</gene>
<dbReference type="EMBL" id="LR797152">
    <property type="protein sequence ID" value="CAB4190696.1"/>
    <property type="molecule type" value="Genomic_DNA"/>
</dbReference>
<evidence type="ECO:0000313" key="5">
    <source>
        <dbReference type="EMBL" id="CAB4221851.1"/>
    </source>
</evidence>
<protein>
    <submittedName>
        <fullName evidence="2">Phage head morphogenesis domain containing protein</fullName>
    </submittedName>
</protein>
<reference evidence="2" key="1">
    <citation type="submission" date="2020-04" db="EMBL/GenBank/DDBJ databases">
        <authorList>
            <person name="Chiriac C."/>
            <person name="Salcher M."/>
            <person name="Ghai R."/>
            <person name="Kavagutti S V."/>
        </authorList>
    </citation>
    <scope>NUCLEOTIDE SEQUENCE</scope>
</reference>
<evidence type="ECO:0000313" key="3">
    <source>
        <dbReference type="EMBL" id="CAB4180498.1"/>
    </source>
</evidence>
<dbReference type="EMBL" id="LR796439">
    <property type="protein sequence ID" value="CAB4144929.1"/>
    <property type="molecule type" value="Genomic_DNA"/>
</dbReference>
<evidence type="ECO:0000313" key="2">
    <source>
        <dbReference type="EMBL" id="CAB4144929.1"/>
    </source>
</evidence>